<keyword evidence="5" id="KW-1185">Reference proteome</keyword>
<dbReference type="PANTHER" id="PTHR43115:SF4">
    <property type="entry name" value="DEHYDROGENASE_REDUCTASE SDR FAMILY MEMBER 11"/>
    <property type="match status" value="1"/>
</dbReference>
<reference evidence="4 5" key="1">
    <citation type="submission" date="2011-05" db="EMBL/GenBank/DDBJ databases">
        <title>Complete sequence of chromosome of Frankia symbiont of Datisca glomerata.</title>
        <authorList>
            <consortium name="US DOE Joint Genome Institute"/>
            <person name="Lucas S."/>
            <person name="Han J."/>
            <person name="Lapidus A."/>
            <person name="Cheng J.-F."/>
            <person name="Goodwin L."/>
            <person name="Pitluck S."/>
            <person name="Peters L."/>
            <person name="Mikhailova N."/>
            <person name="Chertkov O."/>
            <person name="Teshima H."/>
            <person name="Han C."/>
            <person name="Tapia R."/>
            <person name="Land M."/>
            <person name="Hauser L."/>
            <person name="Kyrpides N."/>
            <person name="Ivanova N."/>
            <person name="Pagani I."/>
            <person name="Berry A."/>
            <person name="Pawlowski K."/>
            <person name="Persson T."/>
            <person name="Vanden Heuvel B."/>
            <person name="Benson D."/>
            <person name="Woyke T."/>
        </authorList>
    </citation>
    <scope>NUCLEOTIDE SEQUENCE [LARGE SCALE GENOMIC DNA]</scope>
    <source>
        <strain evidence="5">4085684</strain>
    </source>
</reference>
<dbReference type="GO" id="GO:0016491">
    <property type="term" value="F:oxidoreductase activity"/>
    <property type="evidence" value="ECO:0007669"/>
    <property type="project" value="UniProtKB-KW"/>
</dbReference>
<protein>
    <submittedName>
        <fullName evidence="4">Short-chain dehydrogenase/reductase SDR</fullName>
    </submittedName>
</protein>
<sequence length="273" mass="28931">MTVDHDLLGRTAVVTGASSGIGRAVAQRLGEAGATVYLHGRTRGPMEATSLAIEAAGGHAHIATFDVRDSASLRDLFSQAATDTGRLDIVVNNAGLATREPVLAGDDETWRALFEVNVIALLVGTQAAVQQMRRLGNGGHIVNVSSTSALESDGGVYGATKNAVNHLTRVLRTELEDEDIRVATVAPGPVATNIVRNWDLQTVKGVVAFSGLDVDVRPGERLPDEVLDAAQAALERLIAKPSDIAEAVHYIVRQPLRLNIADLVIRPAKQLTF</sequence>
<dbReference type="PANTHER" id="PTHR43115">
    <property type="entry name" value="DEHYDROGENASE/REDUCTASE SDR FAMILY MEMBER 11"/>
    <property type="match status" value="1"/>
</dbReference>
<dbReference type="InterPro" id="IPR036291">
    <property type="entry name" value="NAD(P)-bd_dom_sf"/>
</dbReference>
<dbReference type="FunFam" id="3.40.50.720:FF:000084">
    <property type="entry name" value="Short-chain dehydrogenase reductase"/>
    <property type="match status" value="1"/>
</dbReference>
<dbReference type="InterPro" id="IPR020904">
    <property type="entry name" value="Sc_DH/Rdtase_CS"/>
</dbReference>
<comment type="similarity">
    <text evidence="1 3">Belongs to the short-chain dehydrogenases/reductases (SDR) family.</text>
</comment>
<proteinExistence type="inferred from homology"/>
<gene>
    <name evidence="4" type="ordered locus">FsymDg_1573</name>
</gene>
<dbReference type="PRINTS" id="PR00080">
    <property type="entry name" value="SDRFAMILY"/>
</dbReference>
<evidence type="ECO:0000256" key="2">
    <source>
        <dbReference type="ARBA" id="ARBA00023002"/>
    </source>
</evidence>
<dbReference type="Pfam" id="PF00106">
    <property type="entry name" value="adh_short"/>
    <property type="match status" value="1"/>
</dbReference>
<evidence type="ECO:0000256" key="1">
    <source>
        <dbReference type="ARBA" id="ARBA00006484"/>
    </source>
</evidence>
<accession>F8B3T8</accession>
<evidence type="ECO:0000313" key="4">
    <source>
        <dbReference type="EMBL" id="AEH09033.1"/>
    </source>
</evidence>
<dbReference type="RefSeq" id="WP_013872996.1">
    <property type="nucleotide sequence ID" value="NC_015656.1"/>
</dbReference>
<dbReference type="HOGENOM" id="CLU_010194_2_10_11"/>
<dbReference type="KEGG" id="fsy:FsymDg_1573"/>
<evidence type="ECO:0000256" key="3">
    <source>
        <dbReference type="RuleBase" id="RU000363"/>
    </source>
</evidence>
<dbReference type="PROSITE" id="PS00061">
    <property type="entry name" value="ADH_SHORT"/>
    <property type="match status" value="1"/>
</dbReference>
<name>F8B3T8_9ACTN</name>
<dbReference type="Gene3D" id="3.40.50.720">
    <property type="entry name" value="NAD(P)-binding Rossmann-like Domain"/>
    <property type="match status" value="1"/>
</dbReference>
<dbReference type="eggNOG" id="COG4221">
    <property type="taxonomic scope" value="Bacteria"/>
</dbReference>
<dbReference type="Proteomes" id="UP000001549">
    <property type="component" value="Chromosome"/>
</dbReference>
<keyword evidence="2" id="KW-0560">Oxidoreductase</keyword>
<dbReference type="CDD" id="cd05233">
    <property type="entry name" value="SDR_c"/>
    <property type="match status" value="1"/>
</dbReference>
<dbReference type="EMBL" id="CP002801">
    <property type="protein sequence ID" value="AEH09033.1"/>
    <property type="molecule type" value="Genomic_DNA"/>
</dbReference>
<dbReference type="InterPro" id="IPR002347">
    <property type="entry name" value="SDR_fam"/>
</dbReference>
<dbReference type="AlphaFoldDB" id="F8B3T8"/>
<dbReference type="PRINTS" id="PR00081">
    <property type="entry name" value="GDHRDH"/>
</dbReference>
<organism evidence="4 5">
    <name type="scientific">Candidatus Protofrankia datiscae</name>
    <dbReference type="NCBI Taxonomy" id="2716812"/>
    <lineage>
        <taxon>Bacteria</taxon>
        <taxon>Bacillati</taxon>
        <taxon>Actinomycetota</taxon>
        <taxon>Actinomycetes</taxon>
        <taxon>Frankiales</taxon>
        <taxon>Frankiaceae</taxon>
        <taxon>Protofrankia</taxon>
    </lineage>
</organism>
<dbReference type="STRING" id="656024.FsymDg_1573"/>
<evidence type="ECO:0000313" key="5">
    <source>
        <dbReference type="Proteomes" id="UP000001549"/>
    </source>
</evidence>
<dbReference type="SUPFAM" id="SSF51735">
    <property type="entry name" value="NAD(P)-binding Rossmann-fold domains"/>
    <property type="match status" value="1"/>
</dbReference>